<dbReference type="PANTHER" id="PTHR21513">
    <property type="entry name" value="MAJOR SPERM PROTEIN"/>
    <property type="match status" value="1"/>
</dbReference>
<gene>
    <name evidence="2" type="ORF">TrLO_g11973</name>
</gene>
<evidence type="ECO:0000256" key="1">
    <source>
        <dbReference type="SAM" id="MobiDB-lite"/>
    </source>
</evidence>
<feature type="region of interest" description="Disordered" evidence="1">
    <location>
        <begin position="1635"/>
        <end position="1672"/>
    </location>
</feature>
<comment type="caution">
    <text evidence="2">The sequence shown here is derived from an EMBL/GenBank/DDBJ whole genome shotgun (WGS) entry which is preliminary data.</text>
</comment>
<feature type="compositionally biased region" description="Basic and acidic residues" evidence="1">
    <location>
        <begin position="1251"/>
        <end position="1262"/>
    </location>
</feature>
<feature type="compositionally biased region" description="Acidic residues" evidence="1">
    <location>
        <begin position="1139"/>
        <end position="1151"/>
    </location>
</feature>
<keyword evidence="3" id="KW-1185">Reference proteome</keyword>
<feature type="compositionally biased region" description="Basic and acidic residues" evidence="1">
    <location>
        <begin position="1090"/>
        <end position="1106"/>
    </location>
</feature>
<feature type="compositionally biased region" description="Basic and acidic residues" evidence="1">
    <location>
        <begin position="1635"/>
        <end position="1652"/>
    </location>
</feature>
<proteinExistence type="predicted"/>
<feature type="compositionally biased region" description="Basic and acidic residues" evidence="1">
    <location>
        <begin position="1001"/>
        <end position="1028"/>
    </location>
</feature>
<reference evidence="3" key="1">
    <citation type="journal article" date="2023" name="Commun. Biol.">
        <title>Genome analysis of Parmales, the sister group of diatoms, reveals the evolutionary specialization of diatoms from phago-mixotrophs to photoautotrophs.</title>
        <authorList>
            <person name="Ban H."/>
            <person name="Sato S."/>
            <person name="Yoshikawa S."/>
            <person name="Yamada K."/>
            <person name="Nakamura Y."/>
            <person name="Ichinomiya M."/>
            <person name="Sato N."/>
            <person name="Blanc-Mathieu R."/>
            <person name="Endo H."/>
            <person name="Kuwata A."/>
            <person name="Ogata H."/>
        </authorList>
    </citation>
    <scope>NUCLEOTIDE SEQUENCE [LARGE SCALE GENOMIC DNA]</scope>
    <source>
        <strain evidence="3">NIES 3700</strain>
    </source>
</reference>
<accession>A0A9W7F7J0</accession>
<feature type="compositionally biased region" description="Acidic residues" evidence="1">
    <location>
        <begin position="1263"/>
        <end position="1284"/>
    </location>
</feature>
<organism evidence="2 3">
    <name type="scientific">Triparma laevis f. longispina</name>
    <dbReference type="NCBI Taxonomy" id="1714387"/>
    <lineage>
        <taxon>Eukaryota</taxon>
        <taxon>Sar</taxon>
        <taxon>Stramenopiles</taxon>
        <taxon>Ochrophyta</taxon>
        <taxon>Bolidophyceae</taxon>
        <taxon>Parmales</taxon>
        <taxon>Triparmaceae</taxon>
        <taxon>Triparma</taxon>
    </lineage>
</organism>
<dbReference type="OrthoDB" id="197428at2759"/>
<dbReference type="EMBL" id="BRXW01000098">
    <property type="protein sequence ID" value="GMI06235.1"/>
    <property type="molecule type" value="Genomic_DNA"/>
</dbReference>
<name>A0A9W7F7J0_9STRA</name>
<dbReference type="Proteomes" id="UP001165122">
    <property type="component" value="Unassembled WGS sequence"/>
</dbReference>
<evidence type="ECO:0000313" key="3">
    <source>
        <dbReference type="Proteomes" id="UP001165122"/>
    </source>
</evidence>
<feature type="compositionally biased region" description="Low complexity" evidence="1">
    <location>
        <begin position="842"/>
        <end position="858"/>
    </location>
</feature>
<dbReference type="PANTHER" id="PTHR21513:SF19">
    <property type="entry name" value="MAJOR SPERM PROTEIN"/>
    <property type="match status" value="1"/>
</dbReference>
<feature type="region of interest" description="Disordered" evidence="1">
    <location>
        <begin position="1090"/>
        <end position="1164"/>
    </location>
</feature>
<feature type="compositionally biased region" description="Polar residues" evidence="1">
    <location>
        <begin position="825"/>
        <end position="836"/>
    </location>
</feature>
<evidence type="ECO:0000313" key="2">
    <source>
        <dbReference type="EMBL" id="GMI06235.1"/>
    </source>
</evidence>
<protein>
    <submittedName>
        <fullName evidence="2">Uncharacterized protein</fullName>
    </submittedName>
</protein>
<feature type="compositionally biased region" description="Acidic residues" evidence="1">
    <location>
        <begin position="1655"/>
        <end position="1672"/>
    </location>
</feature>
<feature type="region of interest" description="Disordered" evidence="1">
    <location>
        <begin position="1001"/>
        <end position="1038"/>
    </location>
</feature>
<feature type="region of interest" description="Disordered" evidence="1">
    <location>
        <begin position="798"/>
        <end position="877"/>
    </location>
</feature>
<feature type="region of interest" description="Disordered" evidence="1">
    <location>
        <begin position="1248"/>
        <end position="1284"/>
    </location>
</feature>
<feature type="region of interest" description="Disordered" evidence="1">
    <location>
        <begin position="209"/>
        <end position="259"/>
    </location>
</feature>
<sequence>MAPTSLSAIQSPSKPIEQHIFESRIAPALSNATVPYLKAILSGQHPSSIKRKDNSMLKAINLANDRREAMKSGKRLYGVVEGETSAALARKPRLAPEELAKAEKRRLRKIEREKLKHLADKIASKTRHMRKTAQRMATYGKKGGNTMANAAADVKAMLEGAPGAALHHSGKNHRGQGVFRVRRSILTTSKKEKEKHQNEFMKIFEEQTRAKEKEKKGKKNVNFGESKKKKQEPVKAKRKIRKSLKGDMPVAPKKNEKVKRDKARVTNLLECLSSQSNAPLHYGMEVAIEAMTGDGEEPMFLTCLHPNGATKVLPASSIRAGAGEFRGGVPPSIEFGPTDVCVFKIVDLRNLKSNKVIKFGEPFWLVVCIGRNKGRGHWTDGSVLSAKADKGIYVPVVPLDPKSGAMGGNGGEEFDGGHHDVLGVPGPVSATLDFESSSIEVFNQGNDMSSVTYANKIALENGKFHFKTADSALAARIEEASLRGEYTELCNMNEGLLEQDFFAISRTSMSDEGTCLRQCSFEEKGGGDNFHHDIRSIFRIRQMDVKASTKYVTMSEKRAMKAKDVLKQSSRRRHGEKVMYEIKDRFEQQDIARFQADDGAVFVGKGAGVSPIRGGKNFMADVRIRTMASVDTAVEDTFKKAAESDDLKARYKKLLQKVDKEVSVGMIDDGMAGPPVGLEPTAIRNIREMKAALPKLHPSTYKLKSKRLEELERSMAAEEADESDDDEMTRQEYYAELMEDENIPLSEVKAALCDSQAMPTYNKLIQNDKEVKQMLKKPPTATVAASIQASASVENFIPMSRQGGPRHSPVGVPEVDVMSNPPTPATGSMRTRTPGSRGTAGSGNRSKSGSRNGSRTRTPVATNVAPLGGPHQHRHSTVRDLKGFRLSAEKQKEFADARRKSQFFFGEIWEGEGMEEYHEEWKEKYNQKEQMDRLKVEDAKIKKTIKYDAEILHKSAINEIVKNIANEIKLHNEQVKADSMMLGAFKKQTLHEEAEALREAKEAKEAEANEANEEKEVKEAKEAKEAEGKKKKKGPQKQRVTLRLFEATHTKMVEKNSAAVLIGYVKKWLDRTRLKRNDKRQLELALEEKRSWRAESSNRPKKTWDEIEKDEDFDGGGQGELGEEEEEEEVAAKNSDAIEVADEEDEDEEDGVAPLNHNFASPKTKEKRTTALQVLIGDKERPVPPYIDGEVVSDQGAIVRLCPHLDSKAICILPPGTKLRVYERGIDDLNPQKTRLFVSGEFTSVVEEETEKEKERRLREESGVEYDEDEEESEEEESDEEEGELVVKRTVDIETANLVKSQIKGWVSLKEAGDEFDRDIVKLVPSDLSDKPYLDLRRIRCTKSGSIPKVLKCKIIGAAGAILREGPQLDSKFIKRIPAGTYVLVKNVECVSDSDSIMNQRVYIEQMPCVTQHGFEYLYPYNLEVAQPRVIGTPYDGAPGERRARISKPVKCSEHICELLGWDAGELHSKVECREGVEKYVRKHTLVTVDEEGRKVFDLEESEEGRKLGELFDNGGKEVTFTNFQPYVDAHAGGERIKTASSAGLGGGEEEEEGSPVQFKVKLVKGDNFLYTGWTSVSSVFEYPILEPESEHLEDYFSPEIKKKKEDERRKRTEEVEGEKKNLLSKLESLKVELREEKREKEKGGEKERVVFEDSGFEDEEEDEGEGLDVFE</sequence>